<dbReference type="CDD" id="cd07814">
    <property type="entry name" value="SRPBCC_CalC_Aha1-like"/>
    <property type="match status" value="1"/>
</dbReference>
<dbReference type="AlphaFoldDB" id="A0A0H2MM92"/>
<dbReference type="Pfam" id="PF08327">
    <property type="entry name" value="AHSA1"/>
    <property type="match status" value="1"/>
</dbReference>
<dbReference type="RefSeq" id="WP_047763199.1">
    <property type="nucleotide sequence ID" value="NZ_LAQL01000003.1"/>
</dbReference>
<evidence type="ECO:0000313" key="4">
    <source>
        <dbReference type="Proteomes" id="UP000035444"/>
    </source>
</evidence>
<keyword evidence="4" id="KW-1185">Reference proteome</keyword>
<dbReference type="InterPro" id="IPR013538">
    <property type="entry name" value="ASHA1/2-like_C"/>
</dbReference>
<sequence>MTTSTITKTVFFNATRETVWSFLTERDKIGLWFHPPKADLAAGEDYELMLTRDNGEKVKVCWGSVLEMHGPEKMVWSFILNDSQTTVTWVLEEVLCGTRLTLQHEGVEGIAGEAAAMDLIMSLDAGWDEHFASLRKALS</sequence>
<evidence type="ECO:0000313" key="3">
    <source>
        <dbReference type="EMBL" id="KLN61862.1"/>
    </source>
</evidence>
<dbReference type="STRING" id="1489064.WH96_06160"/>
<dbReference type="EMBL" id="LAQL01000003">
    <property type="protein sequence ID" value="KLN61862.1"/>
    <property type="molecule type" value="Genomic_DNA"/>
</dbReference>
<feature type="domain" description="Activator of Hsp90 ATPase homologue 1/2-like C-terminal" evidence="2">
    <location>
        <begin position="13"/>
        <end position="138"/>
    </location>
</feature>
<dbReference type="OrthoDB" id="9803476at2"/>
<proteinExistence type="inferred from homology"/>
<protein>
    <recommendedName>
        <fullName evidence="2">Activator of Hsp90 ATPase homologue 1/2-like C-terminal domain-containing protein</fullName>
    </recommendedName>
</protein>
<dbReference type="InterPro" id="IPR023393">
    <property type="entry name" value="START-like_dom_sf"/>
</dbReference>
<comment type="caution">
    <text evidence="3">The sequence shown here is derived from an EMBL/GenBank/DDBJ whole genome shotgun (WGS) entry which is preliminary data.</text>
</comment>
<evidence type="ECO:0000259" key="2">
    <source>
        <dbReference type="Pfam" id="PF08327"/>
    </source>
</evidence>
<gene>
    <name evidence="3" type="ORF">WH96_06160</name>
</gene>
<dbReference type="SUPFAM" id="SSF55961">
    <property type="entry name" value="Bet v1-like"/>
    <property type="match status" value="1"/>
</dbReference>
<comment type="similarity">
    <text evidence="1">Belongs to the AHA1 family.</text>
</comment>
<dbReference type="Gene3D" id="3.30.530.20">
    <property type="match status" value="1"/>
</dbReference>
<accession>A0A0H2MM92</accession>
<reference evidence="3 4" key="1">
    <citation type="submission" date="2015-03" db="EMBL/GenBank/DDBJ databases">
        <title>Genome Sequence of Kiloniella spongiae MEBiC09566, isolated from a marine sponge.</title>
        <authorList>
            <person name="Shao Z."/>
            <person name="Wang L."/>
            <person name="Li X."/>
        </authorList>
    </citation>
    <scope>NUCLEOTIDE SEQUENCE [LARGE SCALE GENOMIC DNA]</scope>
    <source>
        <strain evidence="3 4">MEBiC09566</strain>
    </source>
</reference>
<dbReference type="Proteomes" id="UP000035444">
    <property type="component" value="Unassembled WGS sequence"/>
</dbReference>
<organism evidence="3 4">
    <name type="scientific">Kiloniella spongiae</name>
    <dbReference type="NCBI Taxonomy" id="1489064"/>
    <lineage>
        <taxon>Bacteria</taxon>
        <taxon>Pseudomonadati</taxon>
        <taxon>Pseudomonadota</taxon>
        <taxon>Alphaproteobacteria</taxon>
        <taxon>Rhodospirillales</taxon>
        <taxon>Kiloniellaceae</taxon>
        <taxon>Kiloniella</taxon>
    </lineage>
</organism>
<name>A0A0H2MM92_9PROT</name>
<evidence type="ECO:0000256" key="1">
    <source>
        <dbReference type="ARBA" id="ARBA00006817"/>
    </source>
</evidence>